<dbReference type="Proteomes" id="UP000887580">
    <property type="component" value="Unplaced"/>
</dbReference>
<sequence>MAKYAYYIYQSPDSTCILTIKFDDLFQGDYDTKNPIKIQSQEINLIASKVKDFYYPFFTIDTILGTAVFLTFKDDKLSAVHYKIDENDLTTFKKSDGAESILWYFENPNNYKNSNPTFTSFGKSTVLFFAIEEYSNVIGIWSPKHAYTTLLDIDDNHRRLYFLDSDYIDYFTMDYFEEDTEHEIFLNLRSNSSSTSFIHLNKAYFQKNQELEKVSDFHLFVMAFIRLCIIGFLIALITILSFCILATSLTSLVVVLDNVDYQLGLIRNADIFNPLPSTNQPIEAVSSDPKLAPQPSPLMEEGSLTTTSSSVIWCNNLFINDEMDTNHEMEEMESDETQSLTSYTSFDRNYSNA</sequence>
<protein>
    <submittedName>
        <fullName evidence="2">Uncharacterized protein</fullName>
    </submittedName>
</protein>
<reference evidence="2" key="1">
    <citation type="submission" date="2022-11" db="UniProtKB">
        <authorList>
            <consortium name="WormBaseParasite"/>
        </authorList>
    </citation>
    <scope>IDENTIFICATION</scope>
</reference>
<name>A0AC35FGE4_9BILA</name>
<evidence type="ECO:0000313" key="1">
    <source>
        <dbReference type="Proteomes" id="UP000887580"/>
    </source>
</evidence>
<evidence type="ECO:0000313" key="2">
    <source>
        <dbReference type="WBParaSite" id="PS1159_v2.g17279.t1"/>
    </source>
</evidence>
<accession>A0AC35FGE4</accession>
<organism evidence="1 2">
    <name type="scientific">Panagrolaimus sp. PS1159</name>
    <dbReference type="NCBI Taxonomy" id="55785"/>
    <lineage>
        <taxon>Eukaryota</taxon>
        <taxon>Metazoa</taxon>
        <taxon>Ecdysozoa</taxon>
        <taxon>Nematoda</taxon>
        <taxon>Chromadorea</taxon>
        <taxon>Rhabditida</taxon>
        <taxon>Tylenchina</taxon>
        <taxon>Panagrolaimomorpha</taxon>
        <taxon>Panagrolaimoidea</taxon>
        <taxon>Panagrolaimidae</taxon>
        <taxon>Panagrolaimus</taxon>
    </lineage>
</organism>
<dbReference type="WBParaSite" id="PS1159_v2.g17279.t1">
    <property type="protein sequence ID" value="PS1159_v2.g17279.t1"/>
    <property type="gene ID" value="PS1159_v2.g17279"/>
</dbReference>
<proteinExistence type="predicted"/>